<keyword evidence="3" id="KW-1185">Reference proteome</keyword>
<evidence type="ECO:0000256" key="1">
    <source>
        <dbReference type="SAM" id="MobiDB-lite"/>
    </source>
</evidence>
<evidence type="ECO:0000313" key="3">
    <source>
        <dbReference type="Proteomes" id="UP001152888"/>
    </source>
</evidence>
<sequence length="107" mass="12269">MKRCNKLLRVKNIYISHDLTQKQRSDNKILRSHLYLARQENKNRDCYLNGGKLFVDGGAYTADELEADVCQENRTNNAPHTPSVETSEESKPDPSTPQKPPSKKPNW</sequence>
<organism evidence="2 3">
    <name type="scientific">Acanthoscelides obtectus</name>
    <name type="common">Bean weevil</name>
    <name type="synonym">Bruchus obtectus</name>
    <dbReference type="NCBI Taxonomy" id="200917"/>
    <lineage>
        <taxon>Eukaryota</taxon>
        <taxon>Metazoa</taxon>
        <taxon>Ecdysozoa</taxon>
        <taxon>Arthropoda</taxon>
        <taxon>Hexapoda</taxon>
        <taxon>Insecta</taxon>
        <taxon>Pterygota</taxon>
        <taxon>Neoptera</taxon>
        <taxon>Endopterygota</taxon>
        <taxon>Coleoptera</taxon>
        <taxon>Polyphaga</taxon>
        <taxon>Cucujiformia</taxon>
        <taxon>Chrysomeloidea</taxon>
        <taxon>Chrysomelidae</taxon>
        <taxon>Bruchinae</taxon>
        <taxon>Bruchini</taxon>
        <taxon>Acanthoscelides</taxon>
    </lineage>
</organism>
<accession>A0A9P0KK31</accession>
<comment type="caution">
    <text evidence="2">The sequence shown here is derived from an EMBL/GenBank/DDBJ whole genome shotgun (WGS) entry which is preliminary data.</text>
</comment>
<dbReference type="OrthoDB" id="6782207at2759"/>
<feature type="compositionally biased region" description="Polar residues" evidence="1">
    <location>
        <begin position="72"/>
        <end position="85"/>
    </location>
</feature>
<dbReference type="Proteomes" id="UP001152888">
    <property type="component" value="Unassembled WGS sequence"/>
</dbReference>
<dbReference type="AlphaFoldDB" id="A0A9P0KK31"/>
<reference evidence="2" key="1">
    <citation type="submission" date="2022-03" db="EMBL/GenBank/DDBJ databases">
        <authorList>
            <person name="Sayadi A."/>
        </authorList>
    </citation>
    <scope>NUCLEOTIDE SEQUENCE</scope>
</reference>
<feature type="region of interest" description="Disordered" evidence="1">
    <location>
        <begin position="71"/>
        <end position="107"/>
    </location>
</feature>
<evidence type="ECO:0000313" key="2">
    <source>
        <dbReference type="EMBL" id="CAH1977092.1"/>
    </source>
</evidence>
<gene>
    <name evidence="2" type="ORF">ACAOBT_LOCUS12449</name>
</gene>
<protein>
    <submittedName>
        <fullName evidence="2">Uncharacterized protein</fullName>
    </submittedName>
</protein>
<dbReference type="EMBL" id="CAKOFQ010006853">
    <property type="protein sequence ID" value="CAH1977092.1"/>
    <property type="molecule type" value="Genomic_DNA"/>
</dbReference>
<name>A0A9P0KK31_ACAOB</name>
<proteinExistence type="predicted"/>